<feature type="domain" description="Phorbol-ester/DAG-type" evidence="5">
    <location>
        <begin position="11"/>
        <end position="65"/>
    </location>
</feature>
<keyword evidence="7" id="KW-1185">Reference proteome</keyword>
<dbReference type="Pfam" id="PF13901">
    <property type="entry name" value="RH_dom"/>
    <property type="match status" value="1"/>
</dbReference>
<proteinExistence type="predicted"/>
<dbReference type="PROSITE" id="PS50081">
    <property type="entry name" value="ZF_DAG_PE_2"/>
    <property type="match status" value="1"/>
</dbReference>
<sequence>MSKSLIHQQNGHSFVANFLAKDWGSVCESCCSSIHGSLKRFLSCTSCDAVIHWSQDCMQGLTRRCPASQNIEIYPLANEDLKLNIKVVFNFSASLAAQHWRCAECGRGLLPPPHTFPVHESPQLAAVSSTRDSSKEMAKFVQIIDSVQPPLSHYPVKCVEENDYFSEDLGPLVTPADAIVHAAVTKFRQSVKKVSDLPCAKYCNYTGQYYCPRCHWDDTRVIPALFFMLNDRHSRLVCRTSVLWLDYAWTRCIFRVPNPWIKDTFKAQHMLALRLRLNRFKLYIPACTIMAELKISLLKEFAFPDWMLEQPYSLTMHFLDQLLDSDLLKNLSQILFKLDEHLLSDCVDCNSLSKCNACNGENKLFGSAVDATICTKCNLYCHRMCAKSRKSTQPVESNLEAISKLIQNDNSWIDFEISHPLFDAICCICAKNS</sequence>
<evidence type="ECO:0000256" key="3">
    <source>
        <dbReference type="ARBA" id="ARBA00022771"/>
    </source>
</evidence>
<dbReference type="InterPro" id="IPR002219">
    <property type="entry name" value="PKC_DAG/PE"/>
</dbReference>
<dbReference type="PANTHER" id="PTHR12326:SF3">
    <property type="entry name" value="DIFFERENTIALLY EXPRESSED IN FDCP 8 HOMOLOG"/>
    <property type="match status" value="1"/>
</dbReference>
<dbReference type="Gene3D" id="3.30.60.20">
    <property type="match status" value="1"/>
</dbReference>
<keyword evidence="2" id="KW-0677">Repeat</keyword>
<reference evidence="6 7" key="1">
    <citation type="submission" date="2024-11" db="EMBL/GenBank/DDBJ databases">
        <title>Adaptive evolution of stress response genes in parasites aligns with host niche diversity.</title>
        <authorList>
            <person name="Hahn C."/>
            <person name="Resl P."/>
        </authorList>
    </citation>
    <scope>NUCLEOTIDE SEQUENCE [LARGE SCALE GENOMIC DNA]</scope>
    <source>
        <strain evidence="6">EGGRZ-B1_66</strain>
        <tissue evidence="6">Body</tissue>
    </source>
</reference>
<dbReference type="Proteomes" id="UP001626550">
    <property type="component" value="Unassembled WGS sequence"/>
</dbReference>
<evidence type="ECO:0000256" key="2">
    <source>
        <dbReference type="ARBA" id="ARBA00022737"/>
    </source>
</evidence>
<keyword evidence="1" id="KW-0479">Metal-binding</keyword>
<evidence type="ECO:0000259" key="5">
    <source>
        <dbReference type="PROSITE" id="PS50081"/>
    </source>
</evidence>
<accession>A0ABD2QNW1</accession>
<dbReference type="GO" id="GO:0008270">
    <property type="term" value="F:zinc ion binding"/>
    <property type="evidence" value="ECO:0007669"/>
    <property type="project" value="UniProtKB-KW"/>
</dbReference>
<dbReference type="InterPro" id="IPR051366">
    <property type="entry name" value="DEF8"/>
</dbReference>
<evidence type="ECO:0000256" key="4">
    <source>
        <dbReference type="ARBA" id="ARBA00022833"/>
    </source>
</evidence>
<name>A0ABD2QNW1_9PLAT</name>
<comment type="caution">
    <text evidence="6">The sequence shown here is derived from an EMBL/GenBank/DDBJ whole genome shotgun (WGS) entry which is preliminary data.</text>
</comment>
<dbReference type="InterPro" id="IPR025258">
    <property type="entry name" value="RH_dom"/>
</dbReference>
<dbReference type="EMBL" id="JBJKFK010000026">
    <property type="protein sequence ID" value="KAL3320827.1"/>
    <property type="molecule type" value="Genomic_DNA"/>
</dbReference>
<evidence type="ECO:0000313" key="7">
    <source>
        <dbReference type="Proteomes" id="UP001626550"/>
    </source>
</evidence>
<gene>
    <name evidence="6" type="ORF">Ciccas_000484</name>
</gene>
<evidence type="ECO:0000313" key="6">
    <source>
        <dbReference type="EMBL" id="KAL3320827.1"/>
    </source>
</evidence>
<evidence type="ECO:0000256" key="1">
    <source>
        <dbReference type="ARBA" id="ARBA00022723"/>
    </source>
</evidence>
<dbReference type="AlphaFoldDB" id="A0ABD2QNW1"/>
<keyword evidence="4" id="KW-0862">Zinc</keyword>
<keyword evidence="3" id="KW-0863">Zinc-finger</keyword>
<dbReference type="PANTHER" id="PTHR12326">
    <property type="entry name" value="PLECKSTRIN HOMOLOGY DOMAIN CONTAINING PROTEIN"/>
    <property type="match status" value="1"/>
</dbReference>
<organism evidence="6 7">
    <name type="scientific">Cichlidogyrus casuarinus</name>
    <dbReference type="NCBI Taxonomy" id="1844966"/>
    <lineage>
        <taxon>Eukaryota</taxon>
        <taxon>Metazoa</taxon>
        <taxon>Spiralia</taxon>
        <taxon>Lophotrochozoa</taxon>
        <taxon>Platyhelminthes</taxon>
        <taxon>Monogenea</taxon>
        <taxon>Monopisthocotylea</taxon>
        <taxon>Dactylogyridea</taxon>
        <taxon>Ancyrocephalidae</taxon>
        <taxon>Cichlidogyrus</taxon>
    </lineage>
</organism>
<dbReference type="SMART" id="SM01175">
    <property type="entry name" value="DUF4206"/>
    <property type="match status" value="1"/>
</dbReference>
<protein>
    <recommendedName>
        <fullName evidence="5">Phorbol-ester/DAG-type domain-containing protein</fullName>
    </recommendedName>
</protein>